<accession>A0A162N592</accession>
<comment type="similarity">
    <text evidence="1">Belongs to the 'GDXG' lipolytic enzyme family.</text>
</comment>
<keyword evidence="5" id="KW-1185">Reference proteome</keyword>
<dbReference type="Proteomes" id="UP000077315">
    <property type="component" value="Unassembled WGS sequence"/>
</dbReference>
<dbReference type="PROSITE" id="PS01173">
    <property type="entry name" value="LIPASE_GDXG_HIS"/>
    <property type="match status" value="1"/>
</dbReference>
<dbReference type="GeneID" id="28993938"/>
<dbReference type="EMBL" id="KV441007">
    <property type="protein sequence ID" value="OAD65914.1"/>
    <property type="molecule type" value="Genomic_DNA"/>
</dbReference>
<dbReference type="OrthoDB" id="408631at2759"/>
<sequence>MSATEVLKLCQLQGCCISAPQENGDPLLAPKETLVYQSTSPPPAIFREFCSYVLELPLVSTLIAKKLWARFSHEPRKPTWDLKTTVFTTSMQVICEHGMQSSVDFWRFMVSAPTFLTPLTCLIEDGTFRVRRRQQLRGILKDADEAEDGTRLISGEWIQTGTIQGIWTNSRFAKSLQDPSTMLSLPVYPKGETRPRSTEKVILYIHGGGFCTMSAQTHRNFTHKICRVTGRRILAINYRLSPEVIFPGALYDTVQAFLNLIDPLFGENMDPSNILLMGDSAGGGLCMSTILYLRDHHLPMPEGAVLLSPWVDLSFSHMSCDDLPVFDYLPLPPKTETHQNPAFHYLGAEQYKTMRKHPYVSPLFAENFENLPPLLFQSGGCEALRDEIRAIVEKIKASKTSSVHYEEYEDMIHVFQAFPLLKSQEALENIGWWVKVGLSLLAQRKSYSETP</sequence>
<evidence type="ECO:0000313" key="4">
    <source>
        <dbReference type="EMBL" id="OAD65914.1"/>
    </source>
</evidence>
<dbReference type="InterPro" id="IPR029058">
    <property type="entry name" value="AB_hydrolase_fold"/>
</dbReference>
<dbReference type="GO" id="GO:0016787">
    <property type="term" value="F:hydrolase activity"/>
    <property type="evidence" value="ECO:0007669"/>
    <property type="project" value="UniProtKB-KW"/>
</dbReference>
<dbReference type="PANTHER" id="PTHR48081:SF26">
    <property type="entry name" value="ALPHA_BETA HYDROLASE FOLD-3 DOMAIN-CONTAINING PROTEIN"/>
    <property type="match status" value="1"/>
</dbReference>
<dbReference type="InterPro" id="IPR013094">
    <property type="entry name" value="AB_hydrolase_3"/>
</dbReference>
<dbReference type="Pfam" id="PF07859">
    <property type="entry name" value="Abhydrolase_3"/>
    <property type="match status" value="1"/>
</dbReference>
<evidence type="ECO:0000313" key="5">
    <source>
        <dbReference type="Proteomes" id="UP000077315"/>
    </source>
</evidence>
<evidence type="ECO:0000259" key="3">
    <source>
        <dbReference type="Pfam" id="PF07859"/>
    </source>
</evidence>
<evidence type="ECO:0000256" key="2">
    <source>
        <dbReference type="ARBA" id="ARBA00022801"/>
    </source>
</evidence>
<dbReference type="InParanoid" id="A0A162N592"/>
<dbReference type="RefSeq" id="XP_018283954.1">
    <property type="nucleotide sequence ID" value="XM_018433032.1"/>
</dbReference>
<name>A0A162N592_PHYB8</name>
<dbReference type="STRING" id="763407.A0A162N592"/>
<proteinExistence type="inferred from homology"/>
<dbReference type="VEuPathDB" id="FungiDB:PHYBLDRAFT_152941"/>
<protein>
    <recommendedName>
        <fullName evidence="3">Alpha/beta hydrolase fold-3 domain-containing protein</fullName>
    </recommendedName>
</protein>
<evidence type="ECO:0000256" key="1">
    <source>
        <dbReference type="ARBA" id="ARBA00010515"/>
    </source>
</evidence>
<dbReference type="Gene3D" id="3.40.50.1820">
    <property type="entry name" value="alpha/beta hydrolase"/>
    <property type="match status" value="1"/>
</dbReference>
<dbReference type="InterPro" id="IPR050300">
    <property type="entry name" value="GDXG_lipolytic_enzyme"/>
</dbReference>
<feature type="domain" description="Alpha/beta hydrolase fold-3" evidence="3">
    <location>
        <begin position="202"/>
        <end position="416"/>
    </location>
</feature>
<dbReference type="AlphaFoldDB" id="A0A162N592"/>
<organism evidence="4 5">
    <name type="scientific">Phycomyces blakesleeanus (strain ATCC 8743b / DSM 1359 / FGSC 10004 / NBRC 33097 / NRRL 1555)</name>
    <dbReference type="NCBI Taxonomy" id="763407"/>
    <lineage>
        <taxon>Eukaryota</taxon>
        <taxon>Fungi</taxon>
        <taxon>Fungi incertae sedis</taxon>
        <taxon>Mucoromycota</taxon>
        <taxon>Mucoromycotina</taxon>
        <taxon>Mucoromycetes</taxon>
        <taxon>Mucorales</taxon>
        <taxon>Phycomycetaceae</taxon>
        <taxon>Phycomyces</taxon>
    </lineage>
</organism>
<dbReference type="PANTHER" id="PTHR48081">
    <property type="entry name" value="AB HYDROLASE SUPERFAMILY PROTEIN C4A8.06C"/>
    <property type="match status" value="1"/>
</dbReference>
<gene>
    <name evidence="4" type="ORF">PHYBLDRAFT_152941</name>
</gene>
<reference evidence="5" key="1">
    <citation type="submission" date="2015-06" db="EMBL/GenBank/DDBJ databases">
        <title>Expansion of signal transduction pathways in fungi by whole-genome duplication.</title>
        <authorList>
            <consortium name="DOE Joint Genome Institute"/>
            <person name="Corrochano L.M."/>
            <person name="Kuo A."/>
            <person name="Marcet-Houben M."/>
            <person name="Polaino S."/>
            <person name="Salamov A."/>
            <person name="Villalobos J.M."/>
            <person name="Alvarez M.I."/>
            <person name="Avalos J."/>
            <person name="Benito E.P."/>
            <person name="Benoit I."/>
            <person name="Burger G."/>
            <person name="Camino L.P."/>
            <person name="Canovas D."/>
            <person name="Cerda-Olmedo E."/>
            <person name="Cheng J.-F."/>
            <person name="Dominguez A."/>
            <person name="Elias M."/>
            <person name="Eslava A.P."/>
            <person name="Glaser F."/>
            <person name="Grimwood J."/>
            <person name="Gutierrez G."/>
            <person name="Heitman J."/>
            <person name="Henrissat B."/>
            <person name="Iturriaga E.A."/>
            <person name="Lang B.F."/>
            <person name="Lavin J.L."/>
            <person name="Lee S."/>
            <person name="Li W."/>
            <person name="Lindquist E."/>
            <person name="Lopez-Garcia S."/>
            <person name="Luque E.M."/>
            <person name="Marcos A.T."/>
            <person name="Martin J."/>
            <person name="McCluskey K."/>
            <person name="Medina H.R."/>
            <person name="Miralles-Duran A."/>
            <person name="Miyazaki A."/>
            <person name="Munoz-Torres E."/>
            <person name="Oguiza J.A."/>
            <person name="Ohm R."/>
            <person name="Olmedo M."/>
            <person name="Orejas M."/>
            <person name="Ortiz-Castellanos L."/>
            <person name="Pisabarro A.G."/>
            <person name="Rodriguez-Romero J."/>
            <person name="Ruiz-Herrera J."/>
            <person name="Ruiz-Vazquez R."/>
            <person name="Sanz C."/>
            <person name="Schackwitz W."/>
            <person name="Schmutz J."/>
            <person name="Shahriari M."/>
            <person name="Shelest E."/>
            <person name="Silva-Franco F."/>
            <person name="Soanes D."/>
            <person name="Syed K."/>
            <person name="Tagua V.G."/>
            <person name="Talbot N.J."/>
            <person name="Thon M."/>
            <person name="De vries R.P."/>
            <person name="Wiebenga A."/>
            <person name="Yadav J.S."/>
            <person name="Braun E.L."/>
            <person name="Baker S."/>
            <person name="Garre V."/>
            <person name="Horwitz B."/>
            <person name="Torres-Martinez S."/>
            <person name="Idnurm A."/>
            <person name="Herrera-Estrella A."/>
            <person name="Gabaldon T."/>
            <person name="Grigoriev I.V."/>
        </authorList>
    </citation>
    <scope>NUCLEOTIDE SEQUENCE [LARGE SCALE GENOMIC DNA]</scope>
    <source>
        <strain evidence="5">NRRL 1555(-)</strain>
    </source>
</reference>
<dbReference type="SUPFAM" id="SSF53474">
    <property type="entry name" value="alpha/beta-Hydrolases"/>
    <property type="match status" value="1"/>
</dbReference>
<keyword evidence="2" id="KW-0378">Hydrolase</keyword>
<dbReference type="InterPro" id="IPR002168">
    <property type="entry name" value="Lipase_GDXG_HIS_AS"/>
</dbReference>